<dbReference type="STRING" id="1802624.A2982_00225"/>
<dbReference type="SMART" id="SM00862">
    <property type="entry name" value="Trans_reg_C"/>
    <property type="match status" value="1"/>
</dbReference>
<keyword evidence="5" id="KW-0804">Transcription</keyword>
<organism evidence="10 11">
    <name type="scientific">candidate division WWE3 bacterium RIFCSPLOWO2_01_FULL_39_13</name>
    <dbReference type="NCBI Taxonomy" id="1802624"/>
    <lineage>
        <taxon>Bacteria</taxon>
        <taxon>Katanobacteria</taxon>
    </lineage>
</organism>
<dbReference type="PROSITE" id="PS51755">
    <property type="entry name" value="OMPR_PHOB"/>
    <property type="match status" value="1"/>
</dbReference>
<name>A0A1F4V492_UNCKA</name>
<comment type="caution">
    <text evidence="10">The sequence shown here is derived from an EMBL/GenBank/DDBJ whole genome shotgun (WGS) entry which is preliminary data.</text>
</comment>
<evidence type="ECO:0000256" key="6">
    <source>
        <dbReference type="PROSITE-ProRule" id="PRU00169"/>
    </source>
</evidence>
<reference evidence="10 11" key="1">
    <citation type="journal article" date="2016" name="Nat. Commun.">
        <title>Thousands of microbial genomes shed light on interconnected biogeochemical processes in an aquifer system.</title>
        <authorList>
            <person name="Anantharaman K."/>
            <person name="Brown C.T."/>
            <person name="Hug L.A."/>
            <person name="Sharon I."/>
            <person name="Castelle C.J."/>
            <person name="Probst A.J."/>
            <person name="Thomas B.C."/>
            <person name="Singh A."/>
            <person name="Wilkins M.J."/>
            <person name="Karaoz U."/>
            <person name="Brodie E.L."/>
            <person name="Williams K.H."/>
            <person name="Hubbard S.S."/>
            <person name="Banfield J.F."/>
        </authorList>
    </citation>
    <scope>NUCLEOTIDE SEQUENCE [LARGE SCALE GENOMIC DNA]</scope>
</reference>
<keyword evidence="3" id="KW-0805">Transcription regulation</keyword>
<dbReference type="Pfam" id="PF00486">
    <property type="entry name" value="Trans_reg_C"/>
    <property type="match status" value="1"/>
</dbReference>
<keyword evidence="1 6" id="KW-0597">Phosphoprotein</keyword>
<keyword evidence="4 7" id="KW-0238">DNA-binding</keyword>
<dbReference type="GO" id="GO:0006355">
    <property type="term" value="P:regulation of DNA-templated transcription"/>
    <property type="evidence" value="ECO:0007669"/>
    <property type="project" value="InterPro"/>
</dbReference>
<dbReference type="Gene3D" id="6.10.250.690">
    <property type="match status" value="1"/>
</dbReference>
<feature type="modified residue" description="4-aspartylphosphate" evidence="6">
    <location>
        <position position="50"/>
    </location>
</feature>
<evidence type="ECO:0000256" key="5">
    <source>
        <dbReference type="ARBA" id="ARBA00023163"/>
    </source>
</evidence>
<dbReference type="Pfam" id="PF00072">
    <property type="entry name" value="Response_reg"/>
    <property type="match status" value="1"/>
</dbReference>
<evidence type="ECO:0000313" key="10">
    <source>
        <dbReference type="EMBL" id="OGC52021.1"/>
    </source>
</evidence>
<evidence type="ECO:0000256" key="3">
    <source>
        <dbReference type="ARBA" id="ARBA00023015"/>
    </source>
</evidence>
<dbReference type="InterPro" id="IPR001867">
    <property type="entry name" value="OmpR/PhoB-type_DNA-bd"/>
</dbReference>
<evidence type="ECO:0000313" key="11">
    <source>
        <dbReference type="Proteomes" id="UP000178771"/>
    </source>
</evidence>
<accession>A0A1F4V492</accession>
<dbReference type="GO" id="GO:0000976">
    <property type="term" value="F:transcription cis-regulatory region binding"/>
    <property type="evidence" value="ECO:0007669"/>
    <property type="project" value="TreeGrafter"/>
</dbReference>
<dbReference type="PANTHER" id="PTHR48111:SF1">
    <property type="entry name" value="TWO-COMPONENT RESPONSE REGULATOR ORR33"/>
    <property type="match status" value="1"/>
</dbReference>
<proteinExistence type="predicted"/>
<dbReference type="GO" id="GO:0000156">
    <property type="term" value="F:phosphorelay response regulator activity"/>
    <property type="evidence" value="ECO:0007669"/>
    <property type="project" value="TreeGrafter"/>
</dbReference>
<dbReference type="Gene3D" id="1.10.10.10">
    <property type="entry name" value="Winged helix-like DNA-binding domain superfamily/Winged helix DNA-binding domain"/>
    <property type="match status" value="1"/>
</dbReference>
<dbReference type="PROSITE" id="PS50110">
    <property type="entry name" value="RESPONSE_REGULATORY"/>
    <property type="match status" value="1"/>
</dbReference>
<dbReference type="CDD" id="cd00383">
    <property type="entry name" value="trans_reg_C"/>
    <property type="match status" value="1"/>
</dbReference>
<evidence type="ECO:0000256" key="1">
    <source>
        <dbReference type="ARBA" id="ARBA00022553"/>
    </source>
</evidence>
<evidence type="ECO:0000256" key="7">
    <source>
        <dbReference type="PROSITE-ProRule" id="PRU01091"/>
    </source>
</evidence>
<gene>
    <name evidence="10" type="ORF">A2982_00225</name>
</gene>
<dbReference type="AlphaFoldDB" id="A0A1F4V492"/>
<dbReference type="PANTHER" id="PTHR48111">
    <property type="entry name" value="REGULATOR OF RPOS"/>
    <property type="match status" value="1"/>
</dbReference>
<dbReference type="Gene3D" id="3.40.50.2300">
    <property type="match status" value="1"/>
</dbReference>
<dbReference type="EMBL" id="MEVH01000007">
    <property type="protein sequence ID" value="OGC52021.1"/>
    <property type="molecule type" value="Genomic_DNA"/>
</dbReference>
<feature type="DNA-binding region" description="OmpR/PhoB-type" evidence="7">
    <location>
        <begin position="126"/>
        <end position="223"/>
    </location>
</feature>
<evidence type="ECO:0008006" key="12">
    <source>
        <dbReference type="Google" id="ProtNLM"/>
    </source>
</evidence>
<dbReference type="SUPFAM" id="SSF52172">
    <property type="entry name" value="CheY-like"/>
    <property type="match status" value="1"/>
</dbReference>
<dbReference type="InterPro" id="IPR036388">
    <property type="entry name" value="WH-like_DNA-bd_sf"/>
</dbReference>
<feature type="domain" description="OmpR/PhoB-type" evidence="9">
    <location>
        <begin position="126"/>
        <end position="223"/>
    </location>
</feature>
<dbReference type="InterPro" id="IPR011006">
    <property type="entry name" value="CheY-like_superfamily"/>
</dbReference>
<dbReference type="SMART" id="SM00448">
    <property type="entry name" value="REC"/>
    <property type="match status" value="1"/>
</dbReference>
<dbReference type="GO" id="GO:0005829">
    <property type="term" value="C:cytosol"/>
    <property type="evidence" value="ECO:0007669"/>
    <property type="project" value="TreeGrafter"/>
</dbReference>
<evidence type="ECO:0000256" key="4">
    <source>
        <dbReference type="ARBA" id="ARBA00023125"/>
    </source>
</evidence>
<protein>
    <recommendedName>
        <fullName evidence="12">DNA-binding response regulator</fullName>
    </recommendedName>
</protein>
<dbReference type="GO" id="GO:0032993">
    <property type="term" value="C:protein-DNA complex"/>
    <property type="evidence" value="ECO:0007669"/>
    <property type="project" value="TreeGrafter"/>
</dbReference>
<evidence type="ECO:0000259" key="8">
    <source>
        <dbReference type="PROSITE" id="PS50110"/>
    </source>
</evidence>
<dbReference type="InterPro" id="IPR039420">
    <property type="entry name" value="WalR-like"/>
</dbReference>
<dbReference type="Proteomes" id="UP000178771">
    <property type="component" value="Unassembled WGS sequence"/>
</dbReference>
<keyword evidence="2" id="KW-0902">Two-component regulatory system</keyword>
<evidence type="ECO:0000256" key="2">
    <source>
        <dbReference type="ARBA" id="ARBA00023012"/>
    </source>
</evidence>
<dbReference type="InterPro" id="IPR001789">
    <property type="entry name" value="Sig_transdc_resp-reg_receiver"/>
</dbReference>
<feature type="domain" description="Response regulatory" evidence="8">
    <location>
        <begin position="2"/>
        <end position="115"/>
    </location>
</feature>
<sequence length="223" mass="25392">MKALIIDHDPRTRKALTRILKDDYIVDAASSAAAAEQLIINSSYDIILLDLILPDMDGEDLCSLLKARLKTVPVVVITDKSAVSDKGDAFEHGADDYLVKPFSTLELKARMRALLRRSYNSSNGYLENIQIRNLHLDRNRRIAAHKGVRLTLRKKELQLLEFLLLNRGRVLTRGEILENVWDTATSPFTNTVDVHIKRLRDKIEKPFNESYIETIHGIGYLVE</sequence>
<evidence type="ECO:0000259" key="9">
    <source>
        <dbReference type="PROSITE" id="PS51755"/>
    </source>
</evidence>